<dbReference type="PROSITE" id="PS51257">
    <property type="entry name" value="PROKAR_LIPOPROTEIN"/>
    <property type="match status" value="1"/>
</dbReference>
<sequence>MSRTTPILAGAAALGTALVLLTGCSSSPQEDVSKACTDAAAFGAALTSFRESLSPDATIDEVKAARDEVEKTHDALVDSAEDVAQDRIKALDDAWDGLDKAVKDIPDDATLQQAADSLKNEAADVQSARDDVASELNCK</sequence>
<keyword evidence="2" id="KW-1185">Reference proteome</keyword>
<dbReference type="RefSeq" id="WP_264796459.1">
    <property type="nucleotide sequence ID" value="NZ_BRVS01000015.1"/>
</dbReference>
<reference evidence="1 2" key="1">
    <citation type="journal article" date="2023" name="Int. J. Syst. Evol. Microbiol.">
        <title>Arthrobacter mangrovi sp. nov., an actinobacterium isolated from the rhizosphere of a mangrove.</title>
        <authorList>
            <person name="Hamada M."/>
            <person name="Saitou S."/>
            <person name="Enomoto N."/>
            <person name="Nanri K."/>
            <person name="Hidaka K."/>
            <person name="Miura T."/>
            <person name="Tamura T."/>
        </authorList>
    </citation>
    <scope>NUCLEOTIDE SEQUENCE [LARGE SCALE GENOMIC DNA]</scope>
    <source>
        <strain evidence="1 2">NBRC 112813</strain>
    </source>
</reference>
<proteinExistence type="predicted"/>
<name>A0ABQ5MWK6_9MICC</name>
<protein>
    <submittedName>
        <fullName evidence="1">Uncharacterized protein</fullName>
    </submittedName>
</protein>
<evidence type="ECO:0000313" key="2">
    <source>
        <dbReference type="Proteomes" id="UP001209654"/>
    </source>
</evidence>
<evidence type="ECO:0000313" key="1">
    <source>
        <dbReference type="EMBL" id="GLB68364.1"/>
    </source>
</evidence>
<accession>A0ABQ5MWK6</accession>
<gene>
    <name evidence="1" type="ORF">AHIS1636_28060</name>
</gene>
<organism evidence="1 2">
    <name type="scientific">Arthrobacter mangrovi</name>
    <dbReference type="NCBI Taxonomy" id="2966350"/>
    <lineage>
        <taxon>Bacteria</taxon>
        <taxon>Bacillati</taxon>
        <taxon>Actinomycetota</taxon>
        <taxon>Actinomycetes</taxon>
        <taxon>Micrococcales</taxon>
        <taxon>Micrococcaceae</taxon>
        <taxon>Arthrobacter</taxon>
    </lineage>
</organism>
<dbReference type="Proteomes" id="UP001209654">
    <property type="component" value="Unassembled WGS sequence"/>
</dbReference>
<comment type="caution">
    <text evidence="1">The sequence shown here is derived from an EMBL/GenBank/DDBJ whole genome shotgun (WGS) entry which is preliminary data.</text>
</comment>
<dbReference type="EMBL" id="BRVS01000015">
    <property type="protein sequence ID" value="GLB68364.1"/>
    <property type="molecule type" value="Genomic_DNA"/>
</dbReference>